<evidence type="ECO:0000313" key="1">
    <source>
        <dbReference type="EMBL" id="GAG17515.1"/>
    </source>
</evidence>
<dbReference type="EMBL" id="BARS01035346">
    <property type="protein sequence ID" value="GAG17515.1"/>
    <property type="molecule type" value="Genomic_DNA"/>
</dbReference>
<dbReference type="AlphaFoldDB" id="X0VGX0"/>
<organism evidence="1">
    <name type="scientific">marine sediment metagenome</name>
    <dbReference type="NCBI Taxonomy" id="412755"/>
    <lineage>
        <taxon>unclassified sequences</taxon>
        <taxon>metagenomes</taxon>
        <taxon>ecological metagenomes</taxon>
    </lineage>
</organism>
<comment type="caution">
    <text evidence="1">The sequence shown here is derived from an EMBL/GenBank/DDBJ whole genome shotgun (WGS) entry which is preliminary data.</text>
</comment>
<gene>
    <name evidence="1" type="ORF">S01H1_54470</name>
</gene>
<feature type="non-terminal residue" evidence="1">
    <location>
        <position position="1"/>
    </location>
</feature>
<proteinExistence type="predicted"/>
<protein>
    <submittedName>
        <fullName evidence="1">Uncharacterized protein</fullName>
    </submittedName>
</protein>
<sequence>HSSYLLKRIFIPNYRTIETGIHFWEIRSEWLPIYV</sequence>
<name>X0VGX0_9ZZZZ</name>
<accession>X0VGX0</accession>
<reference evidence="1" key="1">
    <citation type="journal article" date="2014" name="Front. Microbiol.">
        <title>High frequency of phylogenetically diverse reductive dehalogenase-homologous genes in deep subseafloor sedimentary metagenomes.</title>
        <authorList>
            <person name="Kawai M."/>
            <person name="Futagami T."/>
            <person name="Toyoda A."/>
            <person name="Takaki Y."/>
            <person name="Nishi S."/>
            <person name="Hori S."/>
            <person name="Arai W."/>
            <person name="Tsubouchi T."/>
            <person name="Morono Y."/>
            <person name="Uchiyama I."/>
            <person name="Ito T."/>
            <person name="Fujiyama A."/>
            <person name="Inagaki F."/>
            <person name="Takami H."/>
        </authorList>
    </citation>
    <scope>NUCLEOTIDE SEQUENCE</scope>
    <source>
        <strain evidence="1">Expedition CK06-06</strain>
    </source>
</reference>